<dbReference type="EC" id="3.1.2.14" evidence="21"/>
<dbReference type="InterPro" id="IPR050830">
    <property type="entry name" value="Fungal_FAS"/>
</dbReference>
<dbReference type="GO" id="GO:0016297">
    <property type="term" value="F:fatty acyl-[ACP] hydrolase activity"/>
    <property type="evidence" value="ECO:0007669"/>
    <property type="project" value="UniProtKB-EC"/>
</dbReference>
<dbReference type="Gene3D" id="3.30.1120.100">
    <property type="match status" value="1"/>
</dbReference>
<dbReference type="FunFam" id="3.30.70.2430:FF:000001">
    <property type="entry name" value="Fatty acid synthase subunit beta"/>
    <property type="match status" value="1"/>
</dbReference>
<keyword evidence="6 21" id="KW-0276">Fatty acid metabolism</keyword>
<evidence type="ECO:0000313" key="24">
    <source>
        <dbReference type="EMBL" id="ODQ66250.1"/>
    </source>
</evidence>
<evidence type="ECO:0000256" key="15">
    <source>
        <dbReference type="ARBA" id="ARBA00048237"/>
    </source>
</evidence>
<evidence type="ECO:0000256" key="16">
    <source>
        <dbReference type="ARBA" id="ARBA00048462"/>
    </source>
</evidence>
<dbReference type="GO" id="GO:0005835">
    <property type="term" value="C:fatty acid synthase complex"/>
    <property type="evidence" value="ECO:0007669"/>
    <property type="project" value="UniProtKB-UniRule"/>
</dbReference>
<dbReference type="FunFam" id="3.30.70.3330:FF:000001">
    <property type="entry name" value="Fatty acid synthase subunit beta dehydratase"/>
    <property type="match status" value="1"/>
</dbReference>
<dbReference type="PRINTS" id="PR01483">
    <property type="entry name" value="FASYNTHASE"/>
</dbReference>
<keyword evidence="12 21" id="KW-0456">Lyase</keyword>
<comment type="catalytic activity">
    <reaction evidence="19 21">
        <text>holo-[ACP] + acetyl-CoA = acetyl-[ACP] + CoA</text>
        <dbReference type="Rhea" id="RHEA:41788"/>
        <dbReference type="Rhea" id="RHEA-COMP:9621"/>
        <dbReference type="Rhea" id="RHEA-COMP:9685"/>
        <dbReference type="ChEBI" id="CHEBI:57287"/>
        <dbReference type="ChEBI" id="CHEBI:57288"/>
        <dbReference type="ChEBI" id="CHEBI:64479"/>
        <dbReference type="ChEBI" id="CHEBI:78446"/>
        <dbReference type="EC" id="2.3.1.38"/>
    </reaction>
</comment>
<dbReference type="SUPFAM" id="SSF54637">
    <property type="entry name" value="Thioesterase/thiol ester dehydrase-isomerase"/>
    <property type="match status" value="2"/>
</dbReference>
<comment type="similarity">
    <text evidence="2 21">Belongs to the fungal fatty acid synthetase subunit beta family.</text>
</comment>
<sequence length="2086" mass="229344">MSTQTGVSSPQTASTMRPLVISYGSIEQILLIPSSLLFNATQLRDLFIISLPAATEDRGGDDEPASAAELLAALLGFAASLVQSQPGPYDEVLTLILNEFESGYLQGNDVHAYAAALHADAEIPTTVEKVKSVIKSYYAARIAANRPMKNHDSALFRASQSDDSPASIYAIFGGQGNTEDYFEELRELYSVYDTLIADFISLAADKLLTLSREHPAASKIYTKGLDIAQWLDHPETTPDLDYLISAPVSVPVIGVIQLAHYVVTARVLGKTPGELRASLNGSTGHSQGLVNAVAIATADTWESFFEAAIKALTVFFCIGVRVQEKYPNTSLTPQILEDSVAEGEGKPTPMLSVSNLSRKQLETFIDATNRHLPKEKHIVISLVNGPRNLVVTGPPQSLYGLNLALRKAKAVTGLDQNRVPHTQRKLKFSNRFLPITSPFHSYLLDCSEVIINDLKTAGVEFKASDLTIPVFDTFDGSDFRQQSGSIVARLVNLITHLPVNWELATEFESTHIVDFGPGGISGLGVLTQKNKDGSGVRIILAGVIDGSASQEEFGYKQELFDREEKAVKYAPNWLKEHSPKLVRSTSGEKTYVDTKFSRLLGKAPIMVAGMTPTTVSPSFVSATMNAGYHIELAGGGYFNPNRLTDALETIEKNVQPGTGITINLIYVNPVMMQWAIPLIAELRAKGFPIQGMTIGAGVPSIEVANEYIQNLSLKHISFKPGSIDAISGVIAIAKANPTFPIILQWTGGRGGGHHSYEDFHAPILQMYARIRRCSNIVLVAGSGFGGAEDSYPYITGEWSTKFAYPPMPFDGILFGSRAMTALEAATSLDAKQAIVDAPGVLDHEWENTYKKPTGGIVTVLSEMGEPIHKLATRGVLFWQEMDNTIFNLTKDKRLAALKQKKDYIIKRLNADSQKTWFGKNAQGEVVDLDDMTYAEIVARMIELMYVAKENRWIDPTLRNLTGTFIRRLEERLTTKEGQKSILQSFADLDNNPQEVLARVVKAYPAASTQIVNAHDRDFFLTCTRSRTQKPVPFVPVLDEHFDFYFKKDSLWQSEDLAAVVGEDVGRTCILQGPVAVSYATKVNEPIKEILDNVHDGHVAALTKKIYGGDASKIPEVEFFGGKAPRAVADVETSSVVSTEVDKDTVIYTIDSAANADALPSTDSWMELLGGETYSWRHALFSNDVIVQGTKIESNPLRSVLAPVAGLRVQVAHATDAAKSVISAFETINGKPVKTVQISKSGDVINVKLIDERNCSKAPLALDLLYTYKPECGVAPIQEIMNDRNDRIKAFYWKLWFGDEPFSLDIDVRKTFEGGEAVINAEDIADFVHAVGNKGEAFVPRNGKETLAPMDFAIVVGWKAIMKAIFPKTIDGDLLKLVHLSNGFKMLPGAAPLKMGDVVNTTAEVRSVINQTNGKTVEVCGTITRAGVPVMEVTSQFFFRGEYRDFENTFQIKDEAPMQMSLETPKDVAVLLSKEWFHYDGEGDAETELLGKTLTFRLKSHITFLNTTAFGSVVTTGSVLLDLPTKEIRQVASVNYEAGRSFGNPVIDYLERNGSTIELPINFENAIPLTTAGTELNLRAPTTNEPYAVVSGDYNPIHVSRVFSTYAKLKGTITHGMYSSAAVRSLVEIWAAENVISRVRAFNCSFTGMVLPNDDLQVKLEHVGMINGRKIIKVQANNVETGETVLVGEAEVEQPTSTFVFTGQGSQEQGMGMDLYESSPVAKEVWDRADIHFLNNYGFSIIQIVKTNPKELTIHFGGAKGNAIRANYISMMFETIDAEGNLISEKIFKEIDESTDSYTFINPTGLLSATQFTQPALTLMEKASFEDMRSKGLVPSDVSFAGHSLGEYSALASLGEVMPIESLVDVVFYRGMTMQVAVPRDSLGRSNYGMCAVNPSRISKTFDDAALRFVIDHISEQTGWLLEIVNYNVENTQYVTAGDLRGLDTLTNVLNFLKVQKIDIDQLLKSLSIEKVKEHLVEIVEEISKKSVEKPQPIDLERGFAVIPLKGISVPFHSSYLRNGVKPFQRFLVKKIPKAAVKPANLIGKYIPNLTARPFEITKEYFQEVYELTKSDKIKAILDNWESYESK</sequence>
<comment type="catalytic activity">
    <reaction evidence="16 21">
        <text>holo-[ACP] + malonyl-CoA = malonyl-[ACP] + CoA</text>
        <dbReference type="Rhea" id="RHEA:41792"/>
        <dbReference type="Rhea" id="RHEA-COMP:9623"/>
        <dbReference type="Rhea" id="RHEA-COMP:9685"/>
        <dbReference type="ChEBI" id="CHEBI:57287"/>
        <dbReference type="ChEBI" id="CHEBI:57384"/>
        <dbReference type="ChEBI" id="CHEBI:64479"/>
        <dbReference type="ChEBI" id="CHEBI:78449"/>
        <dbReference type="EC" id="2.3.1.39"/>
    </reaction>
</comment>
<reference evidence="24 25" key="1">
    <citation type="journal article" date="2016" name="Proc. Natl. Acad. Sci. U.S.A.">
        <title>Comparative genomics of biotechnologically important yeasts.</title>
        <authorList>
            <person name="Riley R."/>
            <person name="Haridas S."/>
            <person name="Wolfe K.H."/>
            <person name="Lopes M.R."/>
            <person name="Hittinger C.T."/>
            <person name="Goeker M."/>
            <person name="Salamov A.A."/>
            <person name="Wisecaver J.H."/>
            <person name="Long T.M."/>
            <person name="Calvey C.H."/>
            <person name="Aerts A.L."/>
            <person name="Barry K.W."/>
            <person name="Choi C."/>
            <person name="Clum A."/>
            <person name="Coughlan A.Y."/>
            <person name="Deshpande S."/>
            <person name="Douglass A.P."/>
            <person name="Hanson S.J."/>
            <person name="Klenk H.-P."/>
            <person name="LaButti K.M."/>
            <person name="Lapidus A."/>
            <person name="Lindquist E.A."/>
            <person name="Lipzen A.M."/>
            <person name="Meier-Kolthoff J.P."/>
            <person name="Ohm R.A."/>
            <person name="Otillar R.P."/>
            <person name="Pangilinan J.L."/>
            <person name="Peng Y."/>
            <person name="Rokas A."/>
            <person name="Rosa C.A."/>
            <person name="Scheuner C."/>
            <person name="Sibirny A.A."/>
            <person name="Slot J.C."/>
            <person name="Stielow J.B."/>
            <person name="Sun H."/>
            <person name="Kurtzman C.P."/>
            <person name="Blackwell M."/>
            <person name="Grigoriev I.V."/>
            <person name="Jeffries T.W."/>
        </authorList>
    </citation>
    <scope>NUCLEOTIDE SEQUENCE [LARGE SCALE GENOMIC DNA]</scope>
    <source>
        <strain evidence="24 25">DSM 6958</strain>
    </source>
</reference>
<evidence type="ECO:0000256" key="9">
    <source>
        <dbReference type="ARBA" id="ARBA00023027"/>
    </source>
</evidence>
<keyword evidence="9 21" id="KW-0520">NAD</keyword>
<dbReference type="GO" id="GO:0004312">
    <property type="term" value="F:fatty acid synthase activity"/>
    <property type="evidence" value="ECO:0007669"/>
    <property type="project" value="EnsemblFungi"/>
</dbReference>
<dbReference type="EC" id="1.3.1.9" evidence="21"/>
<protein>
    <recommendedName>
        <fullName evidence="21">Fatty acid synthase subunit beta</fullName>
        <ecNumber evidence="21">2.3.1.86</ecNumber>
    </recommendedName>
    <domain>
        <recommendedName>
            <fullName evidence="21">3-hydroxyacyl-[acyl-carrier-protein] dehydratase</fullName>
            <ecNumber evidence="21">4.2.1.59</ecNumber>
        </recommendedName>
    </domain>
    <domain>
        <recommendedName>
            <fullName evidence="21">Enoyl-[acyl-carrier-protein] reductase [NADH]</fullName>
            <ecNumber evidence="21">1.3.1.9</ecNumber>
        </recommendedName>
    </domain>
    <domain>
        <recommendedName>
            <fullName evidence="21">[Acyl-carrier-protein] acetyltransferase</fullName>
            <ecNumber evidence="21">2.3.1.38</ecNumber>
        </recommendedName>
    </domain>
    <domain>
        <recommendedName>
            <fullName evidence="21">[Acyl-carrier-protein] malonyltransferase</fullName>
            <ecNumber evidence="21">2.3.1.39</ecNumber>
        </recommendedName>
    </domain>
    <domain>
        <recommendedName>
            <fullName evidence="21">S-acyl fatty acid synthase thioesterase</fullName>
            <ecNumber evidence="21">3.1.2.14</ecNumber>
        </recommendedName>
    </domain>
</protein>
<keyword evidence="10 21" id="KW-0443">Lipid metabolism</keyword>
<dbReference type="InterPro" id="IPR001227">
    <property type="entry name" value="Ac_transferase_dom_sf"/>
</dbReference>
<evidence type="ECO:0000256" key="20">
    <source>
        <dbReference type="ARBA" id="ARBA00058855"/>
    </source>
</evidence>
<dbReference type="Gene3D" id="6.20.240.10">
    <property type="match status" value="1"/>
</dbReference>
<evidence type="ECO:0000256" key="7">
    <source>
        <dbReference type="ARBA" id="ARBA00022857"/>
    </source>
</evidence>
<dbReference type="GO" id="GO:0004321">
    <property type="term" value="F:fatty-acyl-CoA synthase activity"/>
    <property type="evidence" value="ECO:0007669"/>
    <property type="project" value="UniProtKB-EC"/>
</dbReference>
<dbReference type="InterPro" id="IPR016035">
    <property type="entry name" value="Acyl_Trfase/lysoPLipase"/>
</dbReference>
<evidence type="ECO:0000256" key="1">
    <source>
        <dbReference type="ARBA" id="ARBA00001055"/>
    </source>
</evidence>
<keyword evidence="8 21" id="KW-0560">Oxidoreductase</keyword>
<dbReference type="FunFam" id="3.40.366.10:FF:000007">
    <property type="entry name" value="Fatty acid synthase beta subunit dehydratase"/>
    <property type="match status" value="1"/>
</dbReference>
<evidence type="ECO:0000256" key="12">
    <source>
        <dbReference type="ARBA" id="ARBA00023239"/>
    </source>
</evidence>
<evidence type="ECO:0000256" key="17">
    <source>
        <dbReference type="ARBA" id="ARBA00048536"/>
    </source>
</evidence>
<keyword evidence="7 21" id="KW-0521">NADP</keyword>
<proteinExistence type="inferred from homology"/>
<dbReference type="Gene3D" id="1.20.1050.120">
    <property type="match status" value="1"/>
</dbReference>
<evidence type="ECO:0000259" key="23">
    <source>
        <dbReference type="SMART" id="SM00827"/>
    </source>
</evidence>
<dbReference type="Gene3D" id="3.20.20.70">
    <property type="entry name" value="Aldolase class I"/>
    <property type="match status" value="2"/>
</dbReference>
<dbReference type="SUPFAM" id="SSF52151">
    <property type="entry name" value="FabD/lysophospholipase-like"/>
    <property type="match status" value="2"/>
</dbReference>
<evidence type="ECO:0000256" key="3">
    <source>
        <dbReference type="ARBA" id="ARBA00022516"/>
    </source>
</evidence>
<feature type="active site" description="For acetyltransferase activity" evidence="22">
    <location>
        <position position="286"/>
    </location>
</feature>
<dbReference type="Gene3D" id="1.20.930.70">
    <property type="match status" value="1"/>
</dbReference>
<organism evidence="24 25">
    <name type="scientific">Nadsonia fulvescens var. elongata DSM 6958</name>
    <dbReference type="NCBI Taxonomy" id="857566"/>
    <lineage>
        <taxon>Eukaryota</taxon>
        <taxon>Fungi</taxon>
        <taxon>Dikarya</taxon>
        <taxon>Ascomycota</taxon>
        <taxon>Saccharomycotina</taxon>
        <taxon>Dipodascomycetes</taxon>
        <taxon>Dipodascales</taxon>
        <taxon>Dipodascales incertae sedis</taxon>
        <taxon>Nadsonia</taxon>
    </lineage>
</organism>
<evidence type="ECO:0000256" key="5">
    <source>
        <dbReference type="ARBA" id="ARBA00022801"/>
    </source>
</evidence>
<dbReference type="STRING" id="857566.A0A1E3PLT4"/>
<dbReference type="GO" id="GO:0004313">
    <property type="term" value="F:[acyl-carrier-protein] S-acetyltransferase activity"/>
    <property type="evidence" value="ECO:0007669"/>
    <property type="project" value="UniProtKB-EC"/>
</dbReference>
<dbReference type="EC" id="2.3.1.38" evidence="21"/>
<dbReference type="PANTHER" id="PTHR10982">
    <property type="entry name" value="MALONYL COA-ACYL CARRIER PROTEIN TRANSACYLASE"/>
    <property type="match status" value="1"/>
</dbReference>
<keyword evidence="5 21" id="KW-0378">Hydrolase</keyword>
<evidence type="ECO:0000256" key="8">
    <source>
        <dbReference type="ARBA" id="ARBA00023002"/>
    </source>
</evidence>
<dbReference type="SMART" id="SM00827">
    <property type="entry name" value="PKS_AT"/>
    <property type="match status" value="1"/>
</dbReference>
<dbReference type="InterPro" id="IPR014043">
    <property type="entry name" value="Acyl_transferase_dom"/>
</dbReference>
<evidence type="ECO:0000256" key="10">
    <source>
        <dbReference type="ARBA" id="ARBA00023098"/>
    </source>
</evidence>
<dbReference type="GO" id="GO:0004318">
    <property type="term" value="F:enoyl-[acyl-carrier-protein] reductase (NADH) activity"/>
    <property type="evidence" value="ECO:0007669"/>
    <property type="project" value="UniProtKB-UniRule"/>
</dbReference>
<dbReference type="InterPro" id="IPR003965">
    <property type="entry name" value="Fatty_acid_synthase"/>
</dbReference>
<dbReference type="EC" id="4.2.1.59" evidence="21"/>
<comment type="catalytic activity">
    <reaction evidence="1 21">
        <text>a (3R)-hydroxyacyl-[ACP] = a (2E)-enoyl-[ACP] + H2O</text>
        <dbReference type="Rhea" id="RHEA:13097"/>
        <dbReference type="Rhea" id="RHEA-COMP:9925"/>
        <dbReference type="Rhea" id="RHEA-COMP:9945"/>
        <dbReference type="ChEBI" id="CHEBI:15377"/>
        <dbReference type="ChEBI" id="CHEBI:78784"/>
        <dbReference type="ChEBI" id="CHEBI:78827"/>
        <dbReference type="EC" id="4.2.1.59"/>
    </reaction>
</comment>
<dbReference type="InterPro" id="IPR032088">
    <property type="entry name" value="SAT"/>
</dbReference>
<dbReference type="InterPro" id="IPR013785">
    <property type="entry name" value="Aldolase_TIM"/>
</dbReference>
<evidence type="ECO:0000256" key="19">
    <source>
        <dbReference type="ARBA" id="ARBA00048835"/>
    </source>
</evidence>
<dbReference type="InterPro" id="IPR029069">
    <property type="entry name" value="HotDog_dom_sf"/>
</dbReference>
<dbReference type="FunFam" id="3.40.366.10:FF:000006">
    <property type="entry name" value="Fatty acid synthase beta subunit dehydratase"/>
    <property type="match status" value="1"/>
</dbReference>
<feature type="domain" description="Malonyl-CoA:ACP transacylase (MAT)" evidence="23">
    <location>
        <begin position="1699"/>
        <end position="2053"/>
    </location>
</feature>
<dbReference type="Gene3D" id="6.10.60.10">
    <property type="match status" value="1"/>
</dbReference>
<comment type="subunit">
    <text evidence="14 21">[Alpha(6)beta(6)] hexamers of two multifunctional subunits (alpha and beta).</text>
</comment>
<dbReference type="OrthoDB" id="5417908at2759"/>
<keyword evidence="25" id="KW-1185">Reference proteome</keyword>
<evidence type="ECO:0000256" key="21">
    <source>
        <dbReference type="PIRNR" id="PIRNR005562"/>
    </source>
</evidence>
<evidence type="ECO:0000256" key="18">
    <source>
        <dbReference type="ARBA" id="ARBA00048572"/>
    </source>
</evidence>
<dbReference type="FunFam" id="3.20.20.70:FF:000078">
    <property type="entry name" value="Fatty acid synthase beta subunit dehydratase"/>
    <property type="match status" value="1"/>
</dbReference>
<evidence type="ECO:0000256" key="2">
    <source>
        <dbReference type="ARBA" id="ARBA00010009"/>
    </source>
</evidence>
<dbReference type="Pfam" id="PF01575">
    <property type="entry name" value="MaoC_dehydratas"/>
    <property type="match status" value="1"/>
</dbReference>
<dbReference type="Gene3D" id="2.40.128.700">
    <property type="match status" value="1"/>
</dbReference>
<evidence type="ECO:0000313" key="25">
    <source>
        <dbReference type="Proteomes" id="UP000095009"/>
    </source>
</evidence>
<dbReference type="Gene3D" id="3.30.70.3330">
    <property type="match status" value="1"/>
</dbReference>
<dbReference type="PANTHER" id="PTHR10982:SF21">
    <property type="entry name" value="FATTY ACID SYNTHASE SUBUNIT BETA"/>
    <property type="match status" value="1"/>
</dbReference>
<evidence type="ECO:0000256" key="4">
    <source>
        <dbReference type="ARBA" id="ARBA00022679"/>
    </source>
</evidence>
<dbReference type="EC" id="2.3.1.86" evidence="21"/>
<name>A0A1E3PLT4_9ASCO</name>
<evidence type="ECO:0000256" key="13">
    <source>
        <dbReference type="ARBA" id="ARBA00023268"/>
    </source>
</evidence>
<accession>A0A1E3PLT4</accession>
<evidence type="ECO:0000256" key="6">
    <source>
        <dbReference type="ARBA" id="ARBA00022832"/>
    </source>
</evidence>
<dbReference type="GO" id="GO:0006633">
    <property type="term" value="P:fatty acid biosynthetic process"/>
    <property type="evidence" value="ECO:0007669"/>
    <property type="project" value="UniProtKB-KW"/>
</dbReference>
<feature type="active site" description="For malonyltransferase activity" evidence="22">
    <location>
        <position position="1843"/>
    </location>
</feature>
<dbReference type="GO" id="GO:0019171">
    <property type="term" value="F:(3R)-hydroxyacyl-[acyl-carrier-protein] dehydratase activity"/>
    <property type="evidence" value="ECO:0007669"/>
    <property type="project" value="UniProtKB-EC"/>
</dbReference>
<dbReference type="InterPro" id="IPR039569">
    <property type="entry name" value="FAS1-like_DH_region"/>
</dbReference>
<comment type="catalytic activity">
    <reaction evidence="15 21">
        <text>acetyl-CoA + n malonyl-CoA + 2n NADPH + 4n H(+) = a long-chain-acyl-CoA + n CoA + n CO2 + 2n NADP(+).</text>
        <dbReference type="EC" id="2.3.1.86"/>
    </reaction>
</comment>
<dbReference type="GO" id="GO:0004314">
    <property type="term" value="F:[acyl-carrier-protein] S-malonyltransferase activity"/>
    <property type="evidence" value="ECO:0007669"/>
    <property type="project" value="UniProtKB-EC"/>
</dbReference>
<keyword evidence="11 21" id="KW-0275">Fatty acid biosynthesis</keyword>
<dbReference type="Pfam" id="PF16073">
    <property type="entry name" value="SAT"/>
    <property type="match status" value="1"/>
</dbReference>
<evidence type="ECO:0000256" key="22">
    <source>
        <dbReference type="PIRSR" id="PIRSR005562-1"/>
    </source>
</evidence>
<dbReference type="EMBL" id="KV454408">
    <property type="protein sequence ID" value="ODQ66250.1"/>
    <property type="molecule type" value="Genomic_DNA"/>
</dbReference>
<dbReference type="Gene3D" id="6.10.140.1400">
    <property type="match status" value="1"/>
</dbReference>
<dbReference type="InterPro" id="IPR013565">
    <property type="entry name" value="Fas1/AflB-like_central"/>
</dbReference>
<dbReference type="Gene3D" id="3.40.366.10">
    <property type="entry name" value="Malonyl-Coenzyme A Acyl Carrier Protein, domain 2"/>
    <property type="match status" value="3"/>
</dbReference>
<dbReference type="Pfam" id="PF17951">
    <property type="entry name" value="FAS_meander"/>
    <property type="match status" value="1"/>
</dbReference>
<keyword evidence="4 21" id="KW-0808">Transferase</keyword>
<comment type="function">
    <text evidence="20 21">Fatty acid synthetase catalyzes the formation of long-chain fatty acids from acetyl-CoA, malonyl-CoA and NADPH. The beta subunit contains domains for: [acyl-carrier-protein] acetyltransferase and malonyltransferase, S-acyl fatty acid synthase thioesterase, enoyl-[acyl-carrier-protein] reductase, and 3-hydroxypalmitoyl-[acyl-carrier-protein] dehydratase.</text>
</comment>
<dbReference type="InterPro" id="IPR002539">
    <property type="entry name" value="MaoC-like_dom"/>
</dbReference>
<keyword evidence="13 21" id="KW-0511">Multifunctional enzyme</keyword>
<dbReference type="Pfam" id="PF08354">
    <property type="entry name" value="Fas1-AflB-like_hel"/>
    <property type="match status" value="1"/>
</dbReference>
<dbReference type="FunFam" id="3.40.366.10:FF:000003">
    <property type="entry name" value="Fatty acid synthase subunit beta dehydratase"/>
    <property type="match status" value="1"/>
</dbReference>
<keyword evidence="3 21" id="KW-0444">Lipid biosynthesis</keyword>
<dbReference type="FunFam" id="1.20.930.70:FF:000001">
    <property type="entry name" value="Fatty acid synthase beta subunit dehydratase"/>
    <property type="match status" value="1"/>
</dbReference>
<dbReference type="FunFam" id="3.10.129.10:FF:000017">
    <property type="entry name" value="Fatty acid synthase beta subunit dehydratase"/>
    <property type="match status" value="1"/>
</dbReference>
<dbReference type="FunFam" id="3.10.129.10:FF:000015">
    <property type="entry name" value="Fatty acid synthase subunit beta"/>
    <property type="match status" value="1"/>
</dbReference>
<dbReference type="InterPro" id="IPR016452">
    <property type="entry name" value="Fas1/AflB-like"/>
</dbReference>
<dbReference type="Pfam" id="PF22235">
    <property type="entry name" value="FAS1_thioest_ins"/>
    <property type="match status" value="1"/>
</dbReference>
<evidence type="ECO:0000256" key="14">
    <source>
        <dbReference type="ARBA" id="ARBA00033756"/>
    </source>
</evidence>
<dbReference type="CDD" id="cd03447">
    <property type="entry name" value="FAS_MaoC"/>
    <property type="match status" value="1"/>
</dbReference>
<dbReference type="Gene3D" id="3.10.129.10">
    <property type="entry name" value="Hotdog Thioesterase"/>
    <property type="match status" value="1"/>
</dbReference>
<comment type="catalytic activity">
    <reaction evidence="17 21">
        <text>(9Z)-octadecenoyl-[ACP] + H2O = (9Z)-octadecenoate + holo-[ACP] + H(+)</text>
        <dbReference type="Rhea" id="RHEA:15057"/>
        <dbReference type="Rhea" id="RHEA-COMP:9685"/>
        <dbReference type="Rhea" id="RHEA-COMP:9924"/>
        <dbReference type="ChEBI" id="CHEBI:15377"/>
        <dbReference type="ChEBI" id="CHEBI:15378"/>
        <dbReference type="ChEBI" id="CHEBI:30823"/>
        <dbReference type="ChEBI" id="CHEBI:64479"/>
        <dbReference type="ChEBI" id="CHEBI:78783"/>
        <dbReference type="EC" id="3.1.2.14"/>
    </reaction>
</comment>
<dbReference type="Proteomes" id="UP000095009">
    <property type="component" value="Unassembled WGS sequence"/>
</dbReference>
<dbReference type="FunFam" id="3.30.1120.100:FF:000001">
    <property type="entry name" value="Fatty acid synthase beta subunit dehydratase"/>
    <property type="match status" value="1"/>
</dbReference>
<dbReference type="Pfam" id="PF13452">
    <property type="entry name" value="FAS1_DH_region"/>
    <property type="match status" value="1"/>
</dbReference>
<dbReference type="Pfam" id="PF17828">
    <property type="entry name" value="FAS_N"/>
    <property type="match status" value="1"/>
</dbReference>
<dbReference type="InterPro" id="IPR041099">
    <property type="entry name" value="FAS1_N"/>
</dbReference>
<dbReference type="EC" id="2.3.1.39" evidence="21"/>
<gene>
    <name evidence="24" type="primary">FAS1</name>
    <name evidence="24" type="ORF">NADFUDRAFT_64839</name>
</gene>
<evidence type="ECO:0000256" key="11">
    <source>
        <dbReference type="ARBA" id="ARBA00023160"/>
    </source>
</evidence>
<dbReference type="InterPro" id="IPR040883">
    <property type="entry name" value="FAS_meander"/>
</dbReference>
<comment type="catalytic activity">
    <reaction evidence="18 21">
        <text>a 2,3-saturated acyl-[ACP] + NAD(+) = a (2E)-enoyl-[ACP] + NADH + H(+)</text>
        <dbReference type="Rhea" id="RHEA:10240"/>
        <dbReference type="Rhea" id="RHEA-COMP:9925"/>
        <dbReference type="Rhea" id="RHEA-COMP:9926"/>
        <dbReference type="ChEBI" id="CHEBI:15378"/>
        <dbReference type="ChEBI" id="CHEBI:57540"/>
        <dbReference type="ChEBI" id="CHEBI:57945"/>
        <dbReference type="ChEBI" id="CHEBI:78784"/>
        <dbReference type="ChEBI" id="CHEBI:78785"/>
        <dbReference type="EC" id="1.3.1.9"/>
    </reaction>
</comment>
<dbReference type="PIRSF" id="PIRSF005562">
    <property type="entry name" value="FAS_yeast_beta"/>
    <property type="match status" value="1"/>
</dbReference>
<dbReference type="Pfam" id="PF00698">
    <property type="entry name" value="Acyl_transf_1"/>
    <property type="match status" value="1"/>
</dbReference>